<dbReference type="Proteomes" id="UP000470404">
    <property type="component" value="Unassembled WGS sequence"/>
</dbReference>
<evidence type="ECO:0000313" key="3">
    <source>
        <dbReference type="EMBL" id="SFQ63260.1"/>
    </source>
</evidence>
<dbReference type="InterPro" id="IPR005325">
    <property type="entry name" value="DUF308_memb"/>
</dbReference>
<feature type="transmembrane region" description="Helical" evidence="1">
    <location>
        <begin position="102"/>
        <end position="122"/>
    </location>
</feature>
<evidence type="ECO:0000313" key="4">
    <source>
        <dbReference type="Proteomes" id="UP000199137"/>
    </source>
</evidence>
<dbReference type="InterPro" id="IPR052712">
    <property type="entry name" value="Acid_resist_chaperone_HdeD"/>
</dbReference>
<feature type="transmembrane region" description="Helical" evidence="1">
    <location>
        <begin position="20"/>
        <end position="40"/>
    </location>
</feature>
<organism evidence="3 4">
    <name type="scientific">Amycolatopsis rubida</name>
    <dbReference type="NCBI Taxonomy" id="112413"/>
    <lineage>
        <taxon>Bacteria</taxon>
        <taxon>Bacillati</taxon>
        <taxon>Actinomycetota</taxon>
        <taxon>Actinomycetes</taxon>
        <taxon>Pseudonocardiales</taxon>
        <taxon>Pseudonocardiaceae</taxon>
        <taxon>Amycolatopsis</taxon>
    </lineage>
</organism>
<keyword evidence="1" id="KW-0812">Transmembrane</keyword>
<dbReference type="GO" id="GO:0005886">
    <property type="term" value="C:plasma membrane"/>
    <property type="evidence" value="ECO:0007669"/>
    <property type="project" value="TreeGrafter"/>
</dbReference>
<reference evidence="3 4" key="1">
    <citation type="submission" date="2016-10" db="EMBL/GenBank/DDBJ databases">
        <authorList>
            <person name="de Groot N.N."/>
        </authorList>
    </citation>
    <scope>NUCLEOTIDE SEQUENCE [LARGE SCALE GENOMIC DNA]</scope>
    <source>
        <strain evidence="3 4">DSM 44637</strain>
    </source>
</reference>
<evidence type="ECO:0000313" key="5">
    <source>
        <dbReference type="Proteomes" id="UP000470404"/>
    </source>
</evidence>
<feature type="transmembrane region" description="Helical" evidence="1">
    <location>
        <begin position="134"/>
        <end position="152"/>
    </location>
</feature>
<dbReference type="OrthoDB" id="193343at2"/>
<keyword evidence="1" id="KW-0472">Membrane</keyword>
<evidence type="ECO:0000313" key="2">
    <source>
        <dbReference type="EMBL" id="NEC54667.1"/>
    </source>
</evidence>
<dbReference type="PANTHER" id="PTHR34989:SF1">
    <property type="entry name" value="PROTEIN HDED"/>
    <property type="match status" value="1"/>
</dbReference>
<dbReference type="Pfam" id="PF03729">
    <property type="entry name" value="DUF308"/>
    <property type="match status" value="1"/>
</dbReference>
<dbReference type="EMBL" id="JAAGNC010000027">
    <property type="protein sequence ID" value="NEC54667.1"/>
    <property type="molecule type" value="Genomic_DNA"/>
</dbReference>
<dbReference type="Proteomes" id="UP000199137">
    <property type="component" value="Unassembled WGS sequence"/>
</dbReference>
<accession>A0A1I6A3N0</accession>
<dbReference type="RefSeq" id="WP_067586827.1">
    <property type="nucleotide sequence ID" value="NZ_FOWC01000017.1"/>
</dbReference>
<feature type="transmembrane region" description="Helical" evidence="1">
    <location>
        <begin position="46"/>
        <end position="65"/>
    </location>
</feature>
<gene>
    <name evidence="2" type="ORF">G3I59_03385</name>
    <name evidence="3" type="ORF">SAMN05421854_11775</name>
</gene>
<reference evidence="2 5" key="2">
    <citation type="submission" date="2020-01" db="EMBL/GenBank/DDBJ databases">
        <title>Insect and environment-associated Actinomycetes.</title>
        <authorList>
            <person name="Currrie C."/>
            <person name="Chevrette M."/>
            <person name="Carlson C."/>
            <person name="Stubbendieck R."/>
            <person name="Wendt-Pienkowski E."/>
        </authorList>
    </citation>
    <scope>NUCLEOTIDE SEQUENCE [LARGE SCALE GENOMIC DNA]</scope>
    <source>
        <strain evidence="2 5">SID8386</strain>
    </source>
</reference>
<feature type="transmembrane region" description="Helical" evidence="1">
    <location>
        <begin position="77"/>
        <end position="96"/>
    </location>
</feature>
<sequence>MSTPIPPVLGFAVLDPRRAWPLVLTRGILGVLFGVLALVWPGITVLALAFLFGIYVLIDAVGAIMQAFRPGDGAHRIAYALLGVLGLVAGIMTLVWPGVTVLVLATLVGAWAVVTGIMEIVAAVRLRKQITGEAFLIVAGALSVIAGVLVLFHPIAGAFGVALLIGIYAVIYGVTLVVLSFRLRSLAKSADPAERPN</sequence>
<dbReference type="STRING" id="112413.SAMN05421854_11775"/>
<evidence type="ECO:0000256" key="1">
    <source>
        <dbReference type="SAM" id="Phobius"/>
    </source>
</evidence>
<feature type="transmembrane region" description="Helical" evidence="1">
    <location>
        <begin position="158"/>
        <end position="179"/>
    </location>
</feature>
<keyword evidence="5" id="KW-1185">Reference proteome</keyword>
<dbReference type="AlphaFoldDB" id="A0A1I6A3N0"/>
<protein>
    <submittedName>
        <fullName evidence="2">HdeD family acid-resistance protein</fullName>
    </submittedName>
    <submittedName>
        <fullName evidence="3">Uncharacterized membrane protein HdeD, DUF308 family</fullName>
    </submittedName>
</protein>
<dbReference type="PANTHER" id="PTHR34989">
    <property type="entry name" value="PROTEIN HDED"/>
    <property type="match status" value="1"/>
</dbReference>
<dbReference type="EMBL" id="FOWC01000017">
    <property type="protein sequence ID" value="SFQ63260.1"/>
    <property type="molecule type" value="Genomic_DNA"/>
</dbReference>
<proteinExistence type="predicted"/>
<keyword evidence="1" id="KW-1133">Transmembrane helix</keyword>
<name>A0A1I6A3N0_9PSEU</name>